<accession>A0AAV1ZV25</accession>
<gene>
    <name evidence="1" type="ORF">LARSCL_LOCUS8216</name>
</gene>
<name>A0AAV1ZV25_9ARAC</name>
<organism evidence="1 2">
    <name type="scientific">Larinioides sclopetarius</name>
    <dbReference type="NCBI Taxonomy" id="280406"/>
    <lineage>
        <taxon>Eukaryota</taxon>
        <taxon>Metazoa</taxon>
        <taxon>Ecdysozoa</taxon>
        <taxon>Arthropoda</taxon>
        <taxon>Chelicerata</taxon>
        <taxon>Arachnida</taxon>
        <taxon>Araneae</taxon>
        <taxon>Araneomorphae</taxon>
        <taxon>Entelegynae</taxon>
        <taxon>Araneoidea</taxon>
        <taxon>Araneidae</taxon>
        <taxon>Larinioides</taxon>
    </lineage>
</organism>
<protein>
    <submittedName>
        <fullName evidence="1">Uncharacterized protein</fullName>
    </submittedName>
</protein>
<dbReference type="Proteomes" id="UP001497382">
    <property type="component" value="Unassembled WGS sequence"/>
</dbReference>
<keyword evidence="2" id="KW-1185">Reference proteome</keyword>
<reference evidence="1 2" key="1">
    <citation type="submission" date="2024-04" db="EMBL/GenBank/DDBJ databases">
        <authorList>
            <person name="Rising A."/>
            <person name="Reimegard J."/>
            <person name="Sonavane S."/>
            <person name="Akerstrom W."/>
            <person name="Nylinder S."/>
            <person name="Hedman E."/>
            <person name="Kallberg Y."/>
        </authorList>
    </citation>
    <scope>NUCLEOTIDE SEQUENCE [LARGE SCALE GENOMIC DNA]</scope>
</reference>
<comment type="caution">
    <text evidence="1">The sequence shown here is derived from an EMBL/GenBank/DDBJ whole genome shotgun (WGS) entry which is preliminary data.</text>
</comment>
<evidence type="ECO:0000313" key="1">
    <source>
        <dbReference type="EMBL" id="CAL1275659.1"/>
    </source>
</evidence>
<proteinExistence type="predicted"/>
<evidence type="ECO:0000313" key="2">
    <source>
        <dbReference type="Proteomes" id="UP001497382"/>
    </source>
</evidence>
<dbReference type="EMBL" id="CAXIEN010000086">
    <property type="protein sequence ID" value="CAL1275659.1"/>
    <property type="molecule type" value="Genomic_DNA"/>
</dbReference>
<sequence>MSRTDPSTLTEEPKYVRSRRYSQTQDTIFEIASSSSTYLFLSLDDLPVPGTLPVLCKGNFGQGVPLRRYIQKRNYFRLFCIRHAFLCRSLMLTNQLPSYSPSLQKLKEHMSVCCSENVSRNILLNVMERNRLPIRLETKEHKEIRMHFVQQMKSQAISGRLDFALSFLLRFQVDNTRHSRWTRFHLDDTVKIQNCHIWGSANPHAVQ</sequence>
<dbReference type="AlphaFoldDB" id="A0AAV1ZV25"/>